<feature type="chain" id="PRO_5011447696" evidence="1">
    <location>
        <begin position="30"/>
        <end position="354"/>
    </location>
</feature>
<evidence type="ECO:0000256" key="1">
    <source>
        <dbReference type="SAM" id="SignalP"/>
    </source>
</evidence>
<gene>
    <name evidence="2" type="ORF">SAMN05216289_12045</name>
</gene>
<dbReference type="AlphaFoldDB" id="A0A1I4YVI2"/>
<dbReference type="EMBL" id="FOVF01000020">
    <property type="protein sequence ID" value="SFN42035.1"/>
    <property type="molecule type" value="Genomic_DNA"/>
</dbReference>
<dbReference type="STRING" id="578942.SAMN05216289_12045"/>
<name>A0A1I4YVI2_9GAMM</name>
<accession>A0A1I4YVI2</accession>
<keyword evidence="1" id="KW-0732">Signal</keyword>
<evidence type="ECO:0000313" key="2">
    <source>
        <dbReference type="EMBL" id="SFN42035.1"/>
    </source>
</evidence>
<evidence type="ECO:0000313" key="3">
    <source>
        <dbReference type="Proteomes" id="UP000198575"/>
    </source>
</evidence>
<reference evidence="2 3" key="1">
    <citation type="submission" date="2016-10" db="EMBL/GenBank/DDBJ databases">
        <authorList>
            <person name="de Groot N.N."/>
        </authorList>
    </citation>
    <scope>NUCLEOTIDE SEQUENCE [LARGE SCALE GENOMIC DNA]</scope>
    <source>
        <strain evidence="2 3">CGMCC 1.7659</strain>
    </source>
</reference>
<organism evidence="2 3">
    <name type="scientific">Dokdonella immobilis</name>
    <dbReference type="NCBI Taxonomy" id="578942"/>
    <lineage>
        <taxon>Bacteria</taxon>
        <taxon>Pseudomonadati</taxon>
        <taxon>Pseudomonadota</taxon>
        <taxon>Gammaproteobacteria</taxon>
        <taxon>Lysobacterales</taxon>
        <taxon>Rhodanobacteraceae</taxon>
        <taxon>Dokdonella</taxon>
    </lineage>
</organism>
<sequence length="354" mass="36684">MNLKMKCLLGSLRAALSAALIAGAVTATAGAPGGNVAALVGGDLQSGDQATVGLDASIAGAFAYTKQFSGPATATAYFDQHVFCAETPRNANGLSLLPRYQLPASVGNDVWQFPDVYVQSLVYSGSGSGAAGAPALRIGEAASAGFKRFRCLSALPGSSLEPWHVSHGLFDEGFGDYVGAANSALGTSPPRDPPSGPHQNIKVVAQSFGGFAGKSVSVVRLEMQFDGSVPANTEWTLVDAYNSSALSSTSDAEWCLLRADWVDGTPPPANLCNDVAILMPGFFPESGPFVRRSIPFTTLAPGPYYVLVSRSVRGTAAGGTPIQGFAALRTAGGMPGVADELQDWFADDSVWYNY</sequence>
<protein>
    <submittedName>
        <fullName evidence="2">Uncharacterized protein</fullName>
    </submittedName>
</protein>
<proteinExistence type="predicted"/>
<dbReference type="Proteomes" id="UP000198575">
    <property type="component" value="Unassembled WGS sequence"/>
</dbReference>
<feature type="signal peptide" evidence="1">
    <location>
        <begin position="1"/>
        <end position="29"/>
    </location>
</feature>
<keyword evidence="3" id="KW-1185">Reference proteome</keyword>